<organism evidence="1 2">
    <name type="scientific">Martelella endophytica</name>
    <dbReference type="NCBI Taxonomy" id="1486262"/>
    <lineage>
        <taxon>Bacteria</taxon>
        <taxon>Pseudomonadati</taxon>
        <taxon>Pseudomonadota</taxon>
        <taxon>Alphaproteobacteria</taxon>
        <taxon>Hyphomicrobiales</taxon>
        <taxon>Aurantimonadaceae</taxon>
        <taxon>Martelella</taxon>
    </lineage>
</organism>
<dbReference type="EMBL" id="CP010803">
    <property type="protein sequence ID" value="AJY47298.1"/>
    <property type="molecule type" value="Genomic_DNA"/>
</dbReference>
<dbReference type="KEGG" id="mey:TM49_19105"/>
<gene>
    <name evidence="1" type="ORF">TM49_19105</name>
</gene>
<dbReference type="AlphaFoldDB" id="A0A0D5LV83"/>
<dbReference type="OrthoDB" id="9477at2"/>
<reference evidence="1 2" key="1">
    <citation type="journal article" date="2015" name="Genome Announc.">
        <title>Complete genome sequence of Martelella endophytica YC6887, which has antifungal activity associated with a halophyte.</title>
        <authorList>
            <person name="Khan A."/>
            <person name="Khan H."/>
            <person name="Chung E.J."/>
            <person name="Hossain M.T."/>
            <person name="Chung Y.R."/>
        </authorList>
    </citation>
    <scope>NUCLEOTIDE SEQUENCE [LARGE SCALE GENOMIC DNA]</scope>
    <source>
        <strain evidence="1">YC6887</strain>
    </source>
</reference>
<sequence>MADFHQNGVVATLHNLRERSLHRVERELTSFSATRPITLILPSLFSELEAEALDNIVNHLTEVPYISNIIIGLDRADEEQYRFALNYFKRLPQSHVVLWNDGPRMKAVHNRLDDAALAPKEPGKGRNVWYCIGYVLGARNSSVVALHDCDIVTYSREMLARLVYPVTNPAFPYVFSKGYYPRIADGSLNGRVTRLLVTPLLLSLEKTIGHQPYIDYLKAFRYPLAGEFAMRTHILPDIRIPWDWGLEIGVLSELWRNYSNTAICQVDISDAYDHKHQPLSAEDAKAGLSRMSTDICKAVFRKLATDGVTFSQETLRTVKAAYFRTALDLVEIYHNDARMNGLSTDRHKEEQAVELFAKNLIDAGNSFLEEPDATPLMPRWNRVLSAIPDILDEMQAAVAADMAEYG</sequence>
<protein>
    <submittedName>
        <fullName evidence="1">Glycosyl transferase</fullName>
    </submittedName>
</protein>
<dbReference type="STRING" id="1486262.TM49_19105"/>
<evidence type="ECO:0000313" key="2">
    <source>
        <dbReference type="Proteomes" id="UP000032611"/>
    </source>
</evidence>
<dbReference type="SUPFAM" id="SSF53448">
    <property type="entry name" value="Nucleotide-diphospho-sugar transferases"/>
    <property type="match status" value="1"/>
</dbReference>
<dbReference type="HOGENOM" id="CLU_056498_0_0_5"/>
<keyword evidence="2" id="KW-1185">Reference proteome</keyword>
<evidence type="ECO:0000313" key="1">
    <source>
        <dbReference type="EMBL" id="AJY47298.1"/>
    </source>
</evidence>
<dbReference type="Proteomes" id="UP000032611">
    <property type="component" value="Chromosome"/>
</dbReference>
<keyword evidence="1" id="KW-0808">Transferase</keyword>
<name>A0A0D5LV83_MAREN</name>
<dbReference type="PATRIC" id="fig|1486262.3.peg.3953"/>
<proteinExistence type="predicted"/>
<dbReference type="RefSeq" id="WP_045683579.1">
    <property type="nucleotide sequence ID" value="NZ_CP010803.1"/>
</dbReference>
<dbReference type="Gene3D" id="3.90.550.10">
    <property type="entry name" value="Spore Coat Polysaccharide Biosynthesis Protein SpsA, Chain A"/>
    <property type="match status" value="1"/>
</dbReference>
<dbReference type="InterPro" id="IPR029044">
    <property type="entry name" value="Nucleotide-diphossugar_trans"/>
</dbReference>
<accession>A0A0D5LV83</accession>
<dbReference type="GO" id="GO:0016740">
    <property type="term" value="F:transferase activity"/>
    <property type="evidence" value="ECO:0007669"/>
    <property type="project" value="UniProtKB-KW"/>
</dbReference>